<sequence>MTDCISVPPVSSSSTSQTTVLCTLLSRADSSSLTERRKDPNQMLDEQGNSLVEPSLVMNAFEKDANLAFEKWTEYWRKVHGPRFIHALPREADGKYTLLRYDQIHRFSSGPSSINPLPYKPPLDENGHLFNTIIGHIPTHHRPQWDGMAYLTFPNIDNLYSLFEHPEISRAILPEDQVIFRELCPVLCRQHVLIPSKMHSDAILLVNIHQRTTELNRSDFHEILLYKYAKAIISQPSAQKFVQRYIQLHNIGPITTGEKFFHPVAKDIDAISILAFASITDLEDFLQDLNLSAILENNSLFNIEKSEYWSALSHTLINQNSLDSFL</sequence>
<dbReference type="Gene3D" id="3.30.70.100">
    <property type="match status" value="1"/>
</dbReference>
<dbReference type="InterPro" id="IPR009799">
    <property type="entry name" value="EthD_dom"/>
</dbReference>
<evidence type="ECO:0000259" key="1">
    <source>
        <dbReference type="Pfam" id="PF07110"/>
    </source>
</evidence>
<dbReference type="Proteomes" id="UP000093476">
    <property type="component" value="Unassembled WGS sequence"/>
</dbReference>
<gene>
    <name evidence="2" type="ORF">Ppb6_02792</name>
</gene>
<dbReference type="RefSeq" id="WP_065823667.1">
    <property type="nucleotide sequence ID" value="NZ_CAWMQZ010000100.1"/>
</dbReference>
<organism evidence="2 3">
    <name type="scientific">Photorhabdus australis subsp. thailandensis</name>
    <dbReference type="NCBI Taxonomy" id="2805096"/>
    <lineage>
        <taxon>Bacteria</taxon>
        <taxon>Pseudomonadati</taxon>
        <taxon>Pseudomonadota</taxon>
        <taxon>Gammaproteobacteria</taxon>
        <taxon>Enterobacterales</taxon>
        <taxon>Morganellaceae</taxon>
        <taxon>Photorhabdus</taxon>
    </lineage>
</organism>
<comment type="caution">
    <text evidence="2">The sequence shown here is derived from an EMBL/GenBank/DDBJ whole genome shotgun (WGS) entry which is preliminary data.</text>
</comment>
<dbReference type="Pfam" id="PF07110">
    <property type="entry name" value="EthD"/>
    <property type="match status" value="1"/>
</dbReference>
<proteinExistence type="predicted"/>
<reference evidence="2 3" key="1">
    <citation type="submission" date="2015-12" db="EMBL/GenBank/DDBJ databases">
        <title>Genome comparisons provide insights into the role of secondary metabolites in the pathogenic phase of the Photorhabdus life cycle.</title>
        <authorList>
            <person name="Tobias N.J."/>
            <person name="Mishra B."/>
            <person name="Gupta D.K."/>
            <person name="Thines M."/>
            <person name="Stinear T.P."/>
            <person name="Bode H.B."/>
        </authorList>
    </citation>
    <scope>NUCLEOTIDE SEQUENCE [LARGE SCALE GENOMIC DNA]</scope>
    <source>
        <strain evidence="2 3">PB68.1</strain>
    </source>
</reference>
<protein>
    <recommendedName>
        <fullName evidence="1">EthD domain-containing protein</fullName>
    </recommendedName>
</protein>
<keyword evidence="3" id="KW-1185">Reference proteome</keyword>
<dbReference type="EMBL" id="LOMY01000100">
    <property type="protein sequence ID" value="OCQ51998.1"/>
    <property type="molecule type" value="Genomic_DNA"/>
</dbReference>
<dbReference type="GO" id="GO:0016491">
    <property type="term" value="F:oxidoreductase activity"/>
    <property type="evidence" value="ECO:0007669"/>
    <property type="project" value="InterPro"/>
</dbReference>
<evidence type="ECO:0000313" key="2">
    <source>
        <dbReference type="EMBL" id="OCQ51998.1"/>
    </source>
</evidence>
<dbReference type="AlphaFoldDB" id="A0A1C0U251"/>
<accession>A0A1C0U251</accession>
<dbReference type="PATRIC" id="fig|286156.4.peg.3170"/>
<feature type="domain" description="EthD" evidence="1">
    <location>
        <begin position="69"/>
        <end position="174"/>
    </location>
</feature>
<name>A0A1C0U251_9GAMM</name>
<evidence type="ECO:0000313" key="3">
    <source>
        <dbReference type="Proteomes" id="UP000093476"/>
    </source>
</evidence>